<proteinExistence type="predicted"/>
<evidence type="ECO:0000313" key="1">
    <source>
        <dbReference type="EMBL" id="GFS42311.1"/>
    </source>
</evidence>
<gene>
    <name evidence="1" type="ORF">NPIL_86801</name>
</gene>
<comment type="caution">
    <text evidence="1">The sequence shown here is derived from an EMBL/GenBank/DDBJ whole genome shotgun (WGS) entry which is preliminary data.</text>
</comment>
<name>A0A8X6IEZ2_NEPPI</name>
<organism evidence="1 2">
    <name type="scientific">Nephila pilipes</name>
    <name type="common">Giant wood spider</name>
    <name type="synonym">Nephila maculata</name>
    <dbReference type="NCBI Taxonomy" id="299642"/>
    <lineage>
        <taxon>Eukaryota</taxon>
        <taxon>Metazoa</taxon>
        <taxon>Ecdysozoa</taxon>
        <taxon>Arthropoda</taxon>
        <taxon>Chelicerata</taxon>
        <taxon>Arachnida</taxon>
        <taxon>Araneae</taxon>
        <taxon>Araneomorphae</taxon>
        <taxon>Entelegynae</taxon>
        <taxon>Araneoidea</taxon>
        <taxon>Nephilidae</taxon>
        <taxon>Nephila</taxon>
    </lineage>
</organism>
<dbReference type="EMBL" id="BMAW01044008">
    <property type="protein sequence ID" value="GFS42311.1"/>
    <property type="molecule type" value="Genomic_DNA"/>
</dbReference>
<protein>
    <submittedName>
        <fullName evidence="1">Uncharacterized protein</fullName>
    </submittedName>
</protein>
<dbReference type="AlphaFoldDB" id="A0A8X6IEZ2"/>
<accession>A0A8X6IEZ2</accession>
<reference evidence="1" key="1">
    <citation type="submission" date="2020-08" db="EMBL/GenBank/DDBJ databases">
        <title>Multicomponent nature underlies the extraordinary mechanical properties of spider dragline silk.</title>
        <authorList>
            <person name="Kono N."/>
            <person name="Nakamura H."/>
            <person name="Mori M."/>
            <person name="Yoshida Y."/>
            <person name="Ohtoshi R."/>
            <person name="Malay A.D."/>
            <person name="Moran D.A.P."/>
            <person name="Tomita M."/>
            <person name="Numata K."/>
            <person name="Arakawa K."/>
        </authorList>
    </citation>
    <scope>NUCLEOTIDE SEQUENCE</scope>
</reference>
<dbReference type="Proteomes" id="UP000887013">
    <property type="component" value="Unassembled WGS sequence"/>
</dbReference>
<evidence type="ECO:0000313" key="2">
    <source>
        <dbReference type="Proteomes" id="UP000887013"/>
    </source>
</evidence>
<sequence length="114" mass="13516">MGWTEWGKKQIRKKSIKEFLHLTAQEIMFHTKLNMPSSILHQHLSEMLINHRFRDSKLLSSPIMLQTKHTEHSKMPAHIRNFDQTIPFRHARFINGVKLNKVYDASELEPICIQ</sequence>
<keyword evidence="2" id="KW-1185">Reference proteome</keyword>